<dbReference type="InterPro" id="IPR023090">
    <property type="entry name" value="UPF0702_alpha/beta_dom_sf"/>
</dbReference>
<evidence type="ECO:0000256" key="3">
    <source>
        <dbReference type="ARBA" id="ARBA00022475"/>
    </source>
</evidence>
<dbReference type="PANTHER" id="PTHR34582">
    <property type="entry name" value="UPF0702 TRANSMEMBRANE PROTEIN YCAP"/>
    <property type="match status" value="1"/>
</dbReference>
<protein>
    <recommendedName>
        <fullName evidence="8">YetF C-terminal domain-containing protein</fullName>
    </recommendedName>
</protein>
<evidence type="ECO:0000259" key="8">
    <source>
        <dbReference type="Pfam" id="PF04239"/>
    </source>
</evidence>
<keyword evidence="6 7" id="KW-0472">Membrane</keyword>
<gene>
    <name evidence="9" type="ORF">LQ50_18790</name>
</gene>
<accession>A0A0B0IC94</accession>
<feature type="transmembrane region" description="Helical" evidence="7">
    <location>
        <begin position="34"/>
        <end position="51"/>
    </location>
</feature>
<dbReference type="Gene3D" id="3.30.240.20">
    <property type="entry name" value="bsu07140 like domains"/>
    <property type="match status" value="2"/>
</dbReference>
<dbReference type="Proteomes" id="UP000030832">
    <property type="component" value="Unassembled WGS sequence"/>
</dbReference>
<reference evidence="9 10" key="1">
    <citation type="submission" date="2014-09" db="EMBL/GenBank/DDBJ databases">
        <title>Genome sequencing and annotation of Bacillus Okhensis strain Kh10-101T.</title>
        <authorList>
            <person name="Prakash J.S."/>
        </authorList>
    </citation>
    <scope>NUCLEOTIDE SEQUENCE [LARGE SCALE GENOMIC DNA]</scope>
    <source>
        <strain evidence="10">Kh10-101T</strain>
    </source>
</reference>
<dbReference type="RefSeq" id="WP_034631767.1">
    <property type="nucleotide sequence ID" value="NZ_JRJU01000028.1"/>
</dbReference>
<sequence>MLIDFANITGRIITIFPLLLATTLFMGKRSIGQMPIFDFLIFVTLASVTGADLADPSVSHIHTAYAIVIIGILQKAIAKLALKRRTFGKFITFEPTVVVKDGQLLVHNLETIQFTIDNILQLLRQKDIFDISDVQLAIIEANGDISVQKKPNKSAPNIEDLGINKKSSGMSYPVIIHGVIQEEILKELRVSKEEFRQRLQQEGIARIESIFLCTMNDEGELHLAYTNKDEQYQRIQH</sequence>
<dbReference type="eggNOG" id="COG2323">
    <property type="taxonomic scope" value="Bacteria"/>
</dbReference>
<comment type="subcellular location">
    <subcellularLocation>
        <location evidence="1">Cell membrane</location>
        <topology evidence="1">Multi-pass membrane protein</topology>
    </subcellularLocation>
</comment>
<feature type="domain" description="YetF C-terminal" evidence="8">
    <location>
        <begin position="83"/>
        <end position="215"/>
    </location>
</feature>
<comment type="similarity">
    <text evidence="2">Belongs to the UPF0702 family.</text>
</comment>
<evidence type="ECO:0000256" key="1">
    <source>
        <dbReference type="ARBA" id="ARBA00004651"/>
    </source>
</evidence>
<dbReference type="EMBL" id="JRJU01000028">
    <property type="protein sequence ID" value="KHF38875.1"/>
    <property type="molecule type" value="Genomic_DNA"/>
</dbReference>
<proteinExistence type="inferred from homology"/>
<keyword evidence="4 7" id="KW-0812">Transmembrane</keyword>
<dbReference type="Pfam" id="PF04239">
    <property type="entry name" value="DUF421"/>
    <property type="match status" value="1"/>
</dbReference>
<evidence type="ECO:0000256" key="7">
    <source>
        <dbReference type="SAM" id="Phobius"/>
    </source>
</evidence>
<evidence type="ECO:0000256" key="5">
    <source>
        <dbReference type="ARBA" id="ARBA00022989"/>
    </source>
</evidence>
<evidence type="ECO:0000256" key="2">
    <source>
        <dbReference type="ARBA" id="ARBA00006448"/>
    </source>
</evidence>
<evidence type="ECO:0000256" key="6">
    <source>
        <dbReference type="ARBA" id="ARBA00023136"/>
    </source>
</evidence>
<comment type="caution">
    <text evidence="9">The sequence shown here is derived from an EMBL/GenBank/DDBJ whole genome shotgun (WGS) entry which is preliminary data.</text>
</comment>
<evidence type="ECO:0000313" key="10">
    <source>
        <dbReference type="Proteomes" id="UP000030832"/>
    </source>
</evidence>
<dbReference type="GO" id="GO:0005886">
    <property type="term" value="C:plasma membrane"/>
    <property type="evidence" value="ECO:0007669"/>
    <property type="project" value="UniProtKB-SubCell"/>
</dbReference>
<dbReference type="AlphaFoldDB" id="A0A0B0IC94"/>
<dbReference type="STRING" id="333138.LQ50_18790"/>
<evidence type="ECO:0000256" key="4">
    <source>
        <dbReference type="ARBA" id="ARBA00022692"/>
    </source>
</evidence>
<feature type="transmembrane region" description="Helical" evidence="7">
    <location>
        <begin position="6"/>
        <end position="27"/>
    </location>
</feature>
<organism evidence="9 10">
    <name type="scientific">Halalkalibacter okhensis</name>
    <dbReference type="NCBI Taxonomy" id="333138"/>
    <lineage>
        <taxon>Bacteria</taxon>
        <taxon>Bacillati</taxon>
        <taxon>Bacillota</taxon>
        <taxon>Bacilli</taxon>
        <taxon>Bacillales</taxon>
        <taxon>Bacillaceae</taxon>
        <taxon>Halalkalibacter</taxon>
    </lineage>
</organism>
<keyword evidence="5 7" id="KW-1133">Transmembrane helix</keyword>
<keyword evidence="10" id="KW-1185">Reference proteome</keyword>
<feature type="transmembrane region" description="Helical" evidence="7">
    <location>
        <begin position="63"/>
        <end position="82"/>
    </location>
</feature>
<dbReference type="OrthoDB" id="9778331at2"/>
<evidence type="ECO:0000313" key="9">
    <source>
        <dbReference type="EMBL" id="KHF38875.1"/>
    </source>
</evidence>
<dbReference type="InterPro" id="IPR007353">
    <property type="entry name" value="DUF421"/>
</dbReference>
<name>A0A0B0IC94_9BACI</name>
<keyword evidence="3" id="KW-1003">Cell membrane</keyword>
<dbReference type="PANTHER" id="PTHR34582:SF6">
    <property type="entry name" value="UPF0702 TRANSMEMBRANE PROTEIN YCAP"/>
    <property type="match status" value="1"/>
</dbReference>